<evidence type="ECO:0000313" key="3">
    <source>
        <dbReference type="Proteomes" id="UP000596742"/>
    </source>
</evidence>
<dbReference type="InterPro" id="IPR043502">
    <property type="entry name" value="DNA/RNA_pol_sf"/>
</dbReference>
<accession>A0A8B6CV02</accession>
<feature type="region of interest" description="Disordered" evidence="1">
    <location>
        <begin position="1"/>
        <end position="48"/>
    </location>
</feature>
<comment type="caution">
    <text evidence="2">The sequence shown here is derived from an EMBL/GenBank/DDBJ whole genome shotgun (WGS) entry which is preliminary data.</text>
</comment>
<name>A0A8B6CV02_MYTGA</name>
<dbReference type="AlphaFoldDB" id="A0A8B6CV02"/>
<proteinExistence type="predicted"/>
<organism evidence="2 3">
    <name type="scientific">Mytilus galloprovincialis</name>
    <name type="common">Mediterranean mussel</name>
    <dbReference type="NCBI Taxonomy" id="29158"/>
    <lineage>
        <taxon>Eukaryota</taxon>
        <taxon>Metazoa</taxon>
        <taxon>Spiralia</taxon>
        <taxon>Lophotrochozoa</taxon>
        <taxon>Mollusca</taxon>
        <taxon>Bivalvia</taxon>
        <taxon>Autobranchia</taxon>
        <taxon>Pteriomorphia</taxon>
        <taxon>Mytilida</taxon>
        <taxon>Mytiloidea</taxon>
        <taxon>Mytilidae</taxon>
        <taxon>Mytilinae</taxon>
        <taxon>Mytilus</taxon>
    </lineage>
</organism>
<evidence type="ECO:0000313" key="2">
    <source>
        <dbReference type="EMBL" id="VDI10640.1"/>
    </source>
</evidence>
<dbReference type="Proteomes" id="UP000596742">
    <property type="component" value="Unassembled WGS sequence"/>
</dbReference>
<evidence type="ECO:0000256" key="1">
    <source>
        <dbReference type="SAM" id="MobiDB-lite"/>
    </source>
</evidence>
<gene>
    <name evidence="2" type="ORF">MGAL_10B054319</name>
</gene>
<dbReference type="PANTHER" id="PTHR31511:SF12">
    <property type="entry name" value="RHO TERMINATION FACTOR N-TERMINAL DOMAIN-CONTAINING PROTEIN"/>
    <property type="match status" value="1"/>
</dbReference>
<evidence type="ECO:0008006" key="4">
    <source>
        <dbReference type="Google" id="ProtNLM"/>
    </source>
</evidence>
<reference evidence="2" key="1">
    <citation type="submission" date="2018-11" db="EMBL/GenBank/DDBJ databases">
        <authorList>
            <person name="Alioto T."/>
            <person name="Alioto T."/>
        </authorList>
    </citation>
    <scope>NUCLEOTIDE SEQUENCE</scope>
</reference>
<dbReference type="PANTHER" id="PTHR31511">
    <property type="entry name" value="PROTEIN CBG23764"/>
    <property type="match status" value="1"/>
</dbReference>
<dbReference type="EMBL" id="UYJE01002421">
    <property type="protein sequence ID" value="VDI10640.1"/>
    <property type="molecule type" value="Genomic_DNA"/>
</dbReference>
<keyword evidence="3" id="KW-1185">Reference proteome</keyword>
<sequence>MKALGDKVDKLEEKKTANDESDLERARRNVKEEASKGPKWGGKGPNIHHKTTVDSALDSAVEVFSIFPTEWDKYDLLTFFYNIRPKIVDYLEERCEKLQHIKYNLNVNVIFERETMDGERDTSQPYFASKTYTLLSKNDSSEMDINEAFQKQFKSFDEYIARGSGWTLKHVIRMEIQTLQYRPIGGSNYFPLPESHQRSHSVVNIRNDDQKCFLWSILAHLHPAECNPNRIAHYTAYENELDMTGISYPVQVKHIPKFENQNDVAVNVLGFENEQLFPIYVSEHKDKKYKVDLLYITGGDKAHYCYIKHFNRLMSRTVNSGRAYKFCRYCLRGCTSQKVLEKHLKYCSQHKAQFVEFPTKGDGDIVKFEDFAKTMMVPFVIYCDFEAFSQKIDTCIPNPSTSNTTTMIDFEACGYGYKVVCCVDERYTKPTVIYRGPKASEHFLENILKEEKYIRDILDVIEPMQMTAEDEAAFQNSTHCSLCGDKFTKKTGSLRFLDSFQFLSNSLASLVDDLVNDSSQNYFKYLSKEFPSSDERNLLLCKGVYPYGWVDGESKFNETCLPPKDAFYNDLTKSHISDEDYNHAKDVWSKFHLKNMGEYHDLYLKCDVLQLTDVFERFRYECKSNYGLDPAHFYTSPRLAWSAALKVTKCKLELITDDIRDAYLFIESGMRGGISQISNRYAAANNKYIPKTYDSTKESSYLIYQDCNNLYGLAMSMPLPTGKFRFLRDNEQAHFNISDVDLEGEKGYILEVDLDYPENLHDSHSDYPLAPERKSVEDENISPYCRDLWEKMSPKINYESGGKKRPKIPKLLCTLEHKRNYVCHIRNLKLYMKLGLKLKKVHRILEFSQSSFLKEYIDLNTKRRQEAKGEFQKSFFKLMNNAEKLWKISEKGLM</sequence>
<feature type="compositionally biased region" description="Basic and acidic residues" evidence="1">
    <location>
        <begin position="1"/>
        <end position="36"/>
    </location>
</feature>
<protein>
    <recommendedName>
        <fullName evidence="4">DNA-directed DNA polymerase</fullName>
    </recommendedName>
</protein>
<dbReference type="OrthoDB" id="8048611at2759"/>
<dbReference type="SUPFAM" id="SSF56672">
    <property type="entry name" value="DNA/RNA polymerases"/>
    <property type="match status" value="1"/>
</dbReference>